<evidence type="ECO:0000256" key="1">
    <source>
        <dbReference type="ARBA" id="ARBA00004202"/>
    </source>
</evidence>
<dbReference type="PROSITE" id="PS00211">
    <property type="entry name" value="ABC_TRANSPORTER_1"/>
    <property type="match status" value="1"/>
</dbReference>
<comment type="similarity">
    <text evidence="2">Belongs to the ABC transporter superfamily.</text>
</comment>
<dbReference type="PANTHER" id="PTHR42711">
    <property type="entry name" value="ABC TRANSPORTER ATP-BINDING PROTEIN"/>
    <property type="match status" value="1"/>
</dbReference>
<evidence type="ECO:0000313" key="9">
    <source>
        <dbReference type="Proteomes" id="UP000249340"/>
    </source>
</evidence>
<keyword evidence="6" id="KW-0046">Antibiotic resistance</keyword>
<feature type="domain" description="ABC transporter" evidence="7">
    <location>
        <begin position="5"/>
        <end position="230"/>
    </location>
</feature>
<dbReference type="SUPFAM" id="SSF52540">
    <property type="entry name" value="P-loop containing nucleoside triphosphate hydrolases"/>
    <property type="match status" value="1"/>
</dbReference>
<dbReference type="PROSITE" id="PS50893">
    <property type="entry name" value="ABC_TRANSPORTER_2"/>
    <property type="match status" value="1"/>
</dbReference>
<keyword evidence="9" id="KW-1185">Reference proteome</keyword>
<dbReference type="InterPro" id="IPR003593">
    <property type="entry name" value="AAA+_ATPase"/>
</dbReference>
<keyword evidence="3" id="KW-0813">Transport</keyword>
<keyword evidence="5 8" id="KW-0067">ATP-binding</keyword>
<protein>
    <submittedName>
        <fullName evidence="8">ABC transporter ATP-binding protein</fullName>
    </submittedName>
</protein>
<accession>A0A345SYM0</accession>
<evidence type="ECO:0000256" key="3">
    <source>
        <dbReference type="ARBA" id="ARBA00022448"/>
    </source>
</evidence>
<evidence type="ECO:0000259" key="7">
    <source>
        <dbReference type="PROSITE" id="PS50893"/>
    </source>
</evidence>
<dbReference type="KEGG" id="stri:C7M71_016805"/>
<dbReference type="InterPro" id="IPR017871">
    <property type="entry name" value="ABC_transporter-like_CS"/>
</dbReference>
<organism evidence="8 9">
    <name type="scientific">Peterkaempfera bronchialis</name>
    <dbReference type="NCBI Taxonomy" id="2126346"/>
    <lineage>
        <taxon>Bacteria</taxon>
        <taxon>Bacillati</taxon>
        <taxon>Actinomycetota</taxon>
        <taxon>Actinomycetes</taxon>
        <taxon>Kitasatosporales</taxon>
        <taxon>Streptomycetaceae</taxon>
        <taxon>Peterkaempfera</taxon>
    </lineage>
</organism>
<sequence>MDKAIQLEKLAKTYGRRRGLVDLTLDVERGEVFGYLGPNGAGKSTTIRLLLDLIRPSGGRATVLGLDPRGDAVELHRRIGYLAGDFTVDGRQTVRECLTFLAALRGGVPERRIDALAERLGLEPAPRIRSLSKGNRQKVGLVQAFMHQPELLILDEPTSGLDPLVQHVFLDLVREARADGRTVFMSSHVMSEVQAVADRVAIIREGRLVTVDTVAALRERAVRTVELHFDGPAPAEEFRRLPGVTEVEVDGSRLRCRIAGSPDALVKTAARYTVTGLLCEEPDLEELFFTYYRNGAGHDDRVAA</sequence>
<dbReference type="Gene3D" id="3.40.50.300">
    <property type="entry name" value="P-loop containing nucleotide triphosphate hydrolases"/>
    <property type="match status" value="1"/>
</dbReference>
<dbReference type="GO" id="GO:0046677">
    <property type="term" value="P:response to antibiotic"/>
    <property type="evidence" value="ECO:0007669"/>
    <property type="project" value="UniProtKB-KW"/>
</dbReference>
<evidence type="ECO:0000256" key="6">
    <source>
        <dbReference type="ARBA" id="ARBA00023251"/>
    </source>
</evidence>
<dbReference type="RefSeq" id="WP_111491306.1">
    <property type="nucleotide sequence ID" value="NZ_CP031264.1"/>
</dbReference>
<dbReference type="InterPro" id="IPR003439">
    <property type="entry name" value="ABC_transporter-like_ATP-bd"/>
</dbReference>
<dbReference type="InterPro" id="IPR027417">
    <property type="entry name" value="P-loop_NTPase"/>
</dbReference>
<comment type="subcellular location">
    <subcellularLocation>
        <location evidence="1">Cell membrane</location>
        <topology evidence="1">Peripheral membrane protein</topology>
    </subcellularLocation>
</comment>
<dbReference type="InterPro" id="IPR050763">
    <property type="entry name" value="ABC_transporter_ATP-binding"/>
</dbReference>
<evidence type="ECO:0000313" key="8">
    <source>
        <dbReference type="EMBL" id="AXI78825.1"/>
    </source>
</evidence>
<proteinExistence type="inferred from homology"/>
<name>A0A345SYM0_9ACTN</name>
<dbReference type="GO" id="GO:0016887">
    <property type="term" value="F:ATP hydrolysis activity"/>
    <property type="evidence" value="ECO:0007669"/>
    <property type="project" value="InterPro"/>
</dbReference>
<dbReference type="GO" id="GO:0005524">
    <property type="term" value="F:ATP binding"/>
    <property type="evidence" value="ECO:0007669"/>
    <property type="project" value="UniProtKB-KW"/>
</dbReference>
<dbReference type="GO" id="GO:0005886">
    <property type="term" value="C:plasma membrane"/>
    <property type="evidence" value="ECO:0007669"/>
    <property type="project" value="UniProtKB-SubCell"/>
</dbReference>
<reference evidence="9" key="1">
    <citation type="submission" date="2018-07" db="EMBL/GenBank/DDBJ databases">
        <title>Streptacidiphilus bronchialis DSM 106435 chromosome.</title>
        <authorList>
            <person name="Batra D."/>
            <person name="Gulvik C.A."/>
        </authorList>
    </citation>
    <scope>NUCLEOTIDE SEQUENCE [LARGE SCALE GENOMIC DNA]</scope>
    <source>
        <strain evidence="9">DSM 106435</strain>
    </source>
</reference>
<dbReference type="OrthoDB" id="9804819at2"/>
<dbReference type="Pfam" id="PF00005">
    <property type="entry name" value="ABC_tran"/>
    <property type="match status" value="1"/>
</dbReference>
<dbReference type="Proteomes" id="UP000249340">
    <property type="component" value="Chromosome"/>
</dbReference>
<dbReference type="CDD" id="cd03230">
    <property type="entry name" value="ABC_DR_subfamily_A"/>
    <property type="match status" value="1"/>
</dbReference>
<evidence type="ECO:0000256" key="2">
    <source>
        <dbReference type="ARBA" id="ARBA00005417"/>
    </source>
</evidence>
<keyword evidence="4" id="KW-0547">Nucleotide-binding</keyword>
<dbReference type="EMBL" id="CP031264">
    <property type="protein sequence ID" value="AXI78825.1"/>
    <property type="molecule type" value="Genomic_DNA"/>
</dbReference>
<evidence type="ECO:0000256" key="5">
    <source>
        <dbReference type="ARBA" id="ARBA00022840"/>
    </source>
</evidence>
<dbReference type="PANTHER" id="PTHR42711:SF5">
    <property type="entry name" value="ABC TRANSPORTER ATP-BINDING PROTEIN NATA"/>
    <property type="match status" value="1"/>
</dbReference>
<gene>
    <name evidence="8" type="ORF">C7M71_016805</name>
</gene>
<dbReference type="AlphaFoldDB" id="A0A345SYM0"/>
<evidence type="ECO:0000256" key="4">
    <source>
        <dbReference type="ARBA" id="ARBA00022741"/>
    </source>
</evidence>
<dbReference type="SMART" id="SM00382">
    <property type="entry name" value="AAA"/>
    <property type="match status" value="1"/>
</dbReference>